<evidence type="ECO:0000256" key="4">
    <source>
        <dbReference type="ARBA" id="ARBA00022801"/>
    </source>
</evidence>
<dbReference type="PANTHER" id="PTHR43226:SF1">
    <property type="entry name" value="XAA-PRO DIPEPTIDASE"/>
    <property type="match status" value="1"/>
</dbReference>
<sequence length="424" mass="47683">GYYHRNNLPIIYLEGSCIQCRDDSDRELTFHQEANFMYLTGAHNLPEATRKKKRRGRREERVLLSMRARSRRYYLFPPIDPAHVMWSGLPETREQIHGRLKDLSAVKYKNELASYLKNTIPTTHTTTPTPTPTILSLATTSTTNTISDQFTISYNDSKLLAAIREARVIKTEQEIMIVIVEDLKCKHMSPFLNLTIIMWLSIGYGVHAGTLHYTSNDAKIPSDFDGVLLVDAGCESFGYASDITRTFPIGNRGKFIDEARDIYQIVLDMQEAALSTIKAGIEWEEIQVLMHKVAAKGLIKLGILKNLTVDESYENGHVIPFFPHGVGHFLGLDTHDVSGLPNGKGAHPTLKYLRLQRKLEAGNVVTVEPGLYFNQFLLDPVKGSDHINHEVLVSISNVVVTQTGCVNLTKVVKTVDEIEKLTSY</sequence>
<dbReference type="EMBL" id="PKSM01000188">
    <property type="protein sequence ID" value="POW04115.1"/>
    <property type="molecule type" value="Genomic_DNA"/>
</dbReference>
<comment type="caution">
    <text evidence="8">The sequence shown here is derived from an EMBL/GenBank/DDBJ whole genome shotgun (WGS) entry which is preliminary data.</text>
</comment>
<dbReference type="GO" id="GO:0006508">
    <property type="term" value="P:proteolysis"/>
    <property type="evidence" value="ECO:0007669"/>
    <property type="project" value="TreeGrafter"/>
</dbReference>
<evidence type="ECO:0000259" key="7">
    <source>
        <dbReference type="Pfam" id="PF05195"/>
    </source>
</evidence>
<dbReference type="InterPro" id="IPR000994">
    <property type="entry name" value="Pept_M24"/>
</dbReference>
<feature type="non-terminal residue" evidence="8">
    <location>
        <position position="1"/>
    </location>
</feature>
<keyword evidence="9" id="KW-1185">Reference proteome</keyword>
<reference evidence="9" key="2">
    <citation type="journal article" date="2018" name="BMC Genomics">
        <title>Genomic insights into host adaptation between the wheat stripe rust pathogen (Puccinia striiformis f. sp. tritici) and the barley stripe rust pathogen (Puccinia striiformis f. sp. hordei).</title>
        <authorList>
            <person name="Xia C."/>
            <person name="Wang M."/>
            <person name="Yin C."/>
            <person name="Cornejo O.E."/>
            <person name="Hulbert S.H."/>
            <person name="Chen X."/>
        </authorList>
    </citation>
    <scope>NUCLEOTIDE SEQUENCE [LARGE SCALE GENOMIC DNA]</scope>
    <source>
        <strain evidence="9">93TX-2</strain>
    </source>
</reference>
<keyword evidence="4" id="KW-0378">Hydrolase</keyword>
<evidence type="ECO:0000256" key="1">
    <source>
        <dbReference type="ARBA" id="ARBA00001936"/>
    </source>
</evidence>
<dbReference type="InterPro" id="IPR007865">
    <property type="entry name" value="Aminopep_P_N"/>
</dbReference>
<reference evidence="8 9" key="1">
    <citation type="submission" date="2017-12" db="EMBL/GenBank/DDBJ databases">
        <title>Gene loss provides genomic basis for host adaptation in cereal stripe rust fungi.</title>
        <authorList>
            <person name="Xia C."/>
        </authorList>
    </citation>
    <scope>NUCLEOTIDE SEQUENCE [LARGE SCALE GENOMIC DNA]</scope>
    <source>
        <strain evidence="8 9">93TX-2</strain>
    </source>
</reference>
<gene>
    <name evidence="8" type="ORF">PSHT_11361</name>
</gene>
<evidence type="ECO:0000259" key="6">
    <source>
        <dbReference type="Pfam" id="PF00557"/>
    </source>
</evidence>
<organism evidence="8 9">
    <name type="scientific">Puccinia striiformis</name>
    <dbReference type="NCBI Taxonomy" id="27350"/>
    <lineage>
        <taxon>Eukaryota</taxon>
        <taxon>Fungi</taxon>
        <taxon>Dikarya</taxon>
        <taxon>Basidiomycota</taxon>
        <taxon>Pucciniomycotina</taxon>
        <taxon>Pucciniomycetes</taxon>
        <taxon>Pucciniales</taxon>
        <taxon>Pucciniaceae</taxon>
        <taxon>Puccinia</taxon>
    </lineage>
</organism>
<dbReference type="InterPro" id="IPR036005">
    <property type="entry name" value="Creatinase/aminopeptidase-like"/>
</dbReference>
<dbReference type="InterPro" id="IPR029149">
    <property type="entry name" value="Creatin/AminoP/Spt16_N"/>
</dbReference>
<keyword evidence="3" id="KW-0479">Metal-binding</keyword>
<comment type="similarity">
    <text evidence="2">Belongs to the peptidase M24B family.</text>
</comment>
<feature type="domain" description="Peptidase M24" evidence="6">
    <location>
        <begin position="168"/>
        <end position="393"/>
    </location>
</feature>
<dbReference type="GO" id="GO:0070006">
    <property type="term" value="F:metalloaminopeptidase activity"/>
    <property type="evidence" value="ECO:0007669"/>
    <property type="project" value="InterPro"/>
</dbReference>
<dbReference type="GO" id="GO:0030145">
    <property type="term" value="F:manganese ion binding"/>
    <property type="evidence" value="ECO:0007669"/>
    <property type="project" value="InterPro"/>
</dbReference>
<comment type="cofactor">
    <cofactor evidence="1">
        <name>Mn(2+)</name>
        <dbReference type="ChEBI" id="CHEBI:29035"/>
    </cofactor>
</comment>
<evidence type="ECO:0000313" key="9">
    <source>
        <dbReference type="Proteomes" id="UP000238274"/>
    </source>
</evidence>
<dbReference type="Gene3D" id="3.90.230.10">
    <property type="entry name" value="Creatinase/methionine aminopeptidase superfamily"/>
    <property type="match status" value="1"/>
</dbReference>
<evidence type="ECO:0000313" key="8">
    <source>
        <dbReference type="EMBL" id="POW04115.1"/>
    </source>
</evidence>
<dbReference type="AlphaFoldDB" id="A0A2S4V3V6"/>
<dbReference type="Proteomes" id="UP000238274">
    <property type="component" value="Unassembled WGS sequence"/>
</dbReference>
<dbReference type="InterPro" id="IPR052433">
    <property type="entry name" value="X-Pro_dipept-like"/>
</dbReference>
<protein>
    <recommendedName>
        <fullName evidence="10">Aminopeptidase P N-terminal domain-containing protein</fullName>
    </recommendedName>
</protein>
<dbReference type="PANTHER" id="PTHR43226">
    <property type="entry name" value="XAA-PRO AMINOPEPTIDASE 3"/>
    <property type="match status" value="1"/>
</dbReference>
<dbReference type="Pfam" id="PF05195">
    <property type="entry name" value="AMP_N"/>
    <property type="match status" value="1"/>
</dbReference>
<evidence type="ECO:0000256" key="5">
    <source>
        <dbReference type="ARBA" id="ARBA00023211"/>
    </source>
</evidence>
<keyword evidence="5" id="KW-0464">Manganese</keyword>
<accession>A0A2S4V3V6</accession>
<evidence type="ECO:0000256" key="3">
    <source>
        <dbReference type="ARBA" id="ARBA00022723"/>
    </source>
</evidence>
<dbReference type="SUPFAM" id="SSF53092">
    <property type="entry name" value="Creatinase/prolidase N-terminal domain"/>
    <property type="match status" value="1"/>
</dbReference>
<dbReference type="SUPFAM" id="SSF55920">
    <property type="entry name" value="Creatinase/aminopeptidase"/>
    <property type="match status" value="1"/>
</dbReference>
<name>A0A2S4V3V6_9BASI</name>
<feature type="domain" description="Aminopeptidase P N-terminal" evidence="7">
    <location>
        <begin position="10"/>
        <end position="121"/>
    </location>
</feature>
<evidence type="ECO:0008006" key="10">
    <source>
        <dbReference type="Google" id="ProtNLM"/>
    </source>
</evidence>
<dbReference type="Pfam" id="PF00557">
    <property type="entry name" value="Peptidase_M24"/>
    <property type="match status" value="1"/>
</dbReference>
<dbReference type="VEuPathDB" id="FungiDB:PSTT_14962"/>
<evidence type="ECO:0000256" key="2">
    <source>
        <dbReference type="ARBA" id="ARBA00008766"/>
    </source>
</evidence>
<dbReference type="OrthoDB" id="10261878at2759"/>
<dbReference type="VEuPathDB" id="FungiDB:PSHT_11361"/>
<reference evidence="9" key="3">
    <citation type="journal article" date="2018" name="Mol. Plant Microbe Interact.">
        <title>Genome sequence resources for the wheat stripe rust pathogen (Puccinia striiformis f. sp. tritici) and the barley stripe rust pathogen (Puccinia striiformis f. sp. hordei).</title>
        <authorList>
            <person name="Xia C."/>
            <person name="Wang M."/>
            <person name="Yin C."/>
            <person name="Cornejo O.E."/>
            <person name="Hulbert S.H."/>
            <person name="Chen X."/>
        </authorList>
    </citation>
    <scope>NUCLEOTIDE SEQUENCE [LARGE SCALE GENOMIC DNA]</scope>
    <source>
        <strain evidence="9">93TX-2</strain>
    </source>
</reference>
<proteinExistence type="inferred from homology"/>